<dbReference type="Proteomes" id="UP000077628">
    <property type="component" value="Unassembled WGS sequence"/>
</dbReference>
<comment type="caution">
    <text evidence="2">The sequence shown here is derived from an EMBL/GenBank/DDBJ whole genome shotgun (WGS) entry which is preliminary data.</text>
</comment>
<dbReference type="OrthoDB" id="3212305at2"/>
<keyword evidence="3" id="KW-1185">Reference proteome</keyword>
<dbReference type="RefSeq" id="WP_064030508.1">
    <property type="nucleotide sequence ID" value="NZ_LUUK01000189.1"/>
</dbReference>
<accession>A0A177NDU3</accession>
<dbReference type="STRING" id="702114.A1355_10300"/>
<proteinExistence type="predicted"/>
<evidence type="ECO:0000313" key="3">
    <source>
        <dbReference type="Proteomes" id="UP000077628"/>
    </source>
</evidence>
<dbReference type="EMBL" id="LUUK01000189">
    <property type="protein sequence ID" value="OAI15992.1"/>
    <property type="molecule type" value="Genomic_DNA"/>
</dbReference>
<evidence type="ECO:0000313" key="2">
    <source>
        <dbReference type="EMBL" id="OAI15992.1"/>
    </source>
</evidence>
<sequence>MTLHVPPALRAALFAMDGRTGKTMAMYLKGPCRGVAVVVNEDEADLDLIDADHAKAADIIKARRAANPGRPLVLLSLYDLRVENAFFVKKPVNAQQMLSVFAQVRDVLAARKVAEKLRHPASRGSEAEHASESVSSGQPRPERLKSSKHRTAAQLSDSGFRTFLGTLADIDFDDPAQWRTAYFDPRHYFLGFVQSAFKTARLQHKALRLNSIWKPLLIFPESEEIWLDADDKQLRAFAGVVLNRASAGNMTLSVFDLTDPAPRDAEKHQDMSAFLWKLAIWTSKGRFPIGIDIYKPVYLDRWPNFTRLVITPEALRIAALLIQQPRTPLEIAEVLRIKMQYVFVFVSACHTLGLLRQSERQADAVVAQPAPRPAKNQGLLSKILGKLRGEQ</sequence>
<gene>
    <name evidence="2" type="ORF">A1355_10300</name>
</gene>
<feature type="region of interest" description="Disordered" evidence="1">
    <location>
        <begin position="118"/>
        <end position="153"/>
    </location>
</feature>
<organism evidence="2 3">
    <name type="scientific">Methylomonas koyamae</name>
    <dbReference type="NCBI Taxonomy" id="702114"/>
    <lineage>
        <taxon>Bacteria</taxon>
        <taxon>Pseudomonadati</taxon>
        <taxon>Pseudomonadota</taxon>
        <taxon>Gammaproteobacteria</taxon>
        <taxon>Methylococcales</taxon>
        <taxon>Methylococcaceae</taxon>
        <taxon>Methylomonas</taxon>
    </lineage>
</organism>
<name>A0A177NDU3_9GAMM</name>
<reference evidence="3" key="1">
    <citation type="submission" date="2016-03" db="EMBL/GenBank/DDBJ databases">
        <authorList>
            <person name="Heylen K."/>
            <person name="De Vos P."/>
            <person name="Vekeman B."/>
        </authorList>
    </citation>
    <scope>NUCLEOTIDE SEQUENCE [LARGE SCALE GENOMIC DNA]</scope>
    <source>
        <strain evidence="3">R-45383</strain>
    </source>
</reference>
<evidence type="ECO:0000256" key="1">
    <source>
        <dbReference type="SAM" id="MobiDB-lite"/>
    </source>
</evidence>
<protein>
    <submittedName>
        <fullName evidence="2">Uncharacterized protein</fullName>
    </submittedName>
</protein>
<dbReference type="AlphaFoldDB" id="A0A177NDU3"/>